<feature type="signal peptide" evidence="2">
    <location>
        <begin position="1"/>
        <end position="21"/>
    </location>
</feature>
<evidence type="ECO:0000256" key="2">
    <source>
        <dbReference type="SAM" id="SignalP"/>
    </source>
</evidence>
<feature type="chain" id="PRO_5040731829" evidence="2">
    <location>
        <begin position="22"/>
        <end position="139"/>
    </location>
</feature>
<proteinExistence type="predicted"/>
<name>A0A9W4GDJ0_BLUGR</name>
<feature type="region of interest" description="Disordered" evidence="1">
    <location>
        <begin position="111"/>
        <end position="139"/>
    </location>
</feature>
<protein>
    <submittedName>
        <fullName evidence="3">BgTH12-06238</fullName>
    </submittedName>
</protein>
<dbReference type="Proteomes" id="UP000683417">
    <property type="component" value="Unassembled WGS sequence"/>
</dbReference>
<organism evidence="3 4">
    <name type="scientific">Blumeria graminis f. sp. triticale</name>
    <dbReference type="NCBI Taxonomy" id="1689686"/>
    <lineage>
        <taxon>Eukaryota</taxon>
        <taxon>Fungi</taxon>
        <taxon>Dikarya</taxon>
        <taxon>Ascomycota</taxon>
        <taxon>Pezizomycotina</taxon>
        <taxon>Leotiomycetes</taxon>
        <taxon>Erysiphales</taxon>
        <taxon>Erysiphaceae</taxon>
        <taxon>Blumeria</taxon>
    </lineage>
</organism>
<gene>
    <name evidence="3" type="ORF">BGTH12_LOCUS1886</name>
</gene>
<feature type="compositionally biased region" description="Polar residues" evidence="1">
    <location>
        <begin position="129"/>
        <end position="139"/>
    </location>
</feature>
<keyword evidence="2" id="KW-0732">Signal</keyword>
<evidence type="ECO:0000313" key="3">
    <source>
        <dbReference type="EMBL" id="CAD6500528.1"/>
    </source>
</evidence>
<accession>A0A9W4GDJ0</accession>
<evidence type="ECO:0000313" key="4">
    <source>
        <dbReference type="Proteomes" id="UP000683417"/>
    </source>
</evidence>
<dbReference type="EMBL" id="CAJHIT010000004">
    <property type="protein sequence ID" value="CAD6500528.1"/>
    <property type="molecule type" value="Genomic_DNA"/>
</dbReference>
<sequence length="139" mass="15371">MKFFCLAFIFTFFGLLASVHASIYYQCPSRRLILFIDIMTRAQEIYRKVKDIDTNTQPGRNTVDGITISGSVGSGDLSYTSPFVPSFQTSNTYSIYINGITTDMYLRETTGSSTQDCTMGSPESPPPSNRVSDWTSLGG</sequence>
<dbReference type="AlphaFoldDB" id="A0A9W4GDJ0"/>
<evidence type="ECO:0000256" key="1">
    <source>
        <dbReference type="SAM" id="MobiDB-lite"/>
    </source>
</evidence>
<comment type="caution">
    <text evidence="3">The sequence shown here is derived from an EMBL/GenBank/DDBJ whole genome shotgun (WGS) entry which is preliminary data.</text>
</comment>
<reference evidence="3" key="1">
    <citation type="submission" date="2020-10" db="EMBL/GenBank/DDBJ databases">
        <authorList>
            <person name="Muller C M."/>
        </authorList>
    </citation>
    <scope>NUCLEOTIDE SEQUENCE</scope>
    <source>
        <strain evidence="3">THUN-12</strain>
    </source>
</reference>